<organism evidence="2 3">
    <name type="scientific">Borreliella spielmanii A14S</name>
    <dbReference type="NCBI Taxonomy" id="498742"/>
    <lineage>
        <taxon>Bacteria</taxon>
        <taxon>Pseudomonadati</taxon>
        <taxon>Spirochaetota</taxon>
        <taxon>Spirochaetia</taxon>
        <taxon>Spirochaetales</taxon>
        <taxon>Borreliaceae</taxon>
        <taxon>Borreliella</taxon>
    </lineage>
</organism>
<reference evidence="2 3" key="1">
    <citation type="journal article" date="2012" name="J. Bacteriol.">
        <title>Whole-Genome Sequences of Borrelia bissettii, Borrelia valaisiana, and Borrelia spielmanii.</title>
        <authorList>
            <person name="Schutzer S.E."/>
            <person name="Fraser-Liggett C.M."/>
            <person name="Qiu W.G."/>
            <person name="Kraiczy P."/>
            <person name="Mongodin E.F."/>
            <person name="Dunn J.J."/>
            <person name="Luft B.J."/>
            <person name="Casjens S.R."/>
        </authorList>
    </citation>
    <scope>NUCLEOTIDE SEQUENCE [LARGE SCALE GENOMIC DNA]</scope>
    <source>
        <strain evidence="2 3">A14S</strain>
        <plasmid evidence="2 3">A14S_lp28-4</plasmid>
    </source>
</reference>
<proteinExistence type="predicted"/>
<name>C0RCB8_9SPIR</name>
<feature type="domain" description="Adenine deaminase C-terminal" evidence="1">
    <location>
        <begin position="1"/>
        <end position="67"/>
    </location>
</feature>
<dbReference type="Pfam" id="PF13382">
    <property type="entry name" value="Adenine_deam_C"/>
    <property type="match status" value="1"/>
</dbReference>
<sequence>MGSTVAHDSHNIIVVGTNDEYLCRATNIIIENKGGLCALNNEKTIIMKLPGSGLMSTLPAKEIALQYIKK</sequence>
<evidence type="ECO:0000259" key="1">
    <source>
        <dbReference type="Pfam" id="PF13382"/>
    </source>
</evidence>
<dbReference type="AlphaFoldDB" id="C0RCB8"/>
<dbReference type="InterPro" id="IPR026912">
    <property type="entry name" value="Adenine_deam_C"/>
</dbReference>
<dbReference type="EMBL" id="CP001470">
    <property type="protein sequence ID" value="ACN53387.1"/>
    <property type="molecule type" value="Genomic_DNA"/>
</dbReference>
<accession>C0RCB8</accession>
<dbReference type="HOGENOM" id="CLU_2749775_0_0_12"/>
<dbReference type="Proteomes" id="UP000003481">
    <property type="component" value="Plasmid A14S_lp28-4"/>
</dbReference>
<gene>
    <name evidence="2" type="ORF">BSPA14S_I0039</name>
</gene>
<evidence type="ECO:0000313" key="3">
    <source>
        <dbReference type="Proteomes" id="UP000003481"/>
    </source>
</evidence>
<dbReference type="RefSeq" id="WP_012665551.1">
    <property type="nucleotide sequence ID" value="NC_012173.1"/>
</dbReference>
<protein>
    <submittedName>
        <fullName evidence="2">Adenine deaminase</fullName>
    </submittedName>
</protein>
<geneLocation type="plasmid" evidence="2 3">
    <name>A14S_lp28-4</name>
</geneLocation>
<keyword evidence="2" id="KW-0614">Plasmid</keyword>
<evidence type="ECO:0000313" key="2">
    <source>
        <dbReference type="EMBL" id="ACN53387.1"/>
    </source>
</evidence>